<dbReference type="InParanoid" id="A0A165F8F1"/>
<dbReference type="OrthoDB" id="421671at2759"/>
<accession>A0A165F8F1</accession>
<dbReference type="Gene3D" id="3.60.15.10">
    <property type="entry name" value="Ribonuclease Z/Hydroxyacylglutathione hydrolase-like"/>
    <property type="match status" value="1"/>
</dbReference>
<organism evidence="1 2">
    <name type="scientific">Exidia glandulosa HHB12029</name>
    <dbReference type="NCBI Taxonomy" id="1314781"/>
    <lineage>
        <taxon>Eukaryota</taxon>
        <taxon>Fungi</taxon>
        <taxon>Dikarya</taxon>
        <taxon>Basidiomycota</taxon>
        <taxon>Agaricomycotina</taxon>
        <taxon>Agaricomycetes</taxon>
        <taxon>Auriculariales</taxon>
        <taxon>Exidiaceae</taxon>
        <taxon>Exidia</taxon>
    </lineage>
</organism>
<dbReference type="SUPFAM" id="SSF56281">
    <property type="entry name" value="Metallo-hydrolase/oxidoreductase"/>
    <property type="match status" value="1"/>
</dbReference>
<name>A0A165F8F1_EXIGL</name>
<dbReference type="InterPro" id="IPR025638">
    <property type="entry name" value="DUF4336"/>
</dbReference>
<gene>
    <name evidence="1" type="ORF">EXIGLDRAFT_678851</name>
</gene>
<dbReference type="PANTHER" id="PTHR33835">
    <property type="entry name" value="YALI0C07656P"/>
    <property type="match status" value="1"/>
</dbReference>
<dbReference type="EMBL" id="KV426097">
    <property type="protein sequence ID" value="KZV88570.1"/>
    <property type="molecule type" value="Genomic_DNA"/>
</dbReference>
<dbReference type="Proteomes" id="UP000077266">
    <property type="component" value="Unassembled WGS sequence"/>
</dbReference>
<proteinExistence type="predicted"/>
<evidence type="ECO:0000313" key="2">
    <source>
        <dbReference type="Proteomes" id="UP000077266"/>
    </source>
</evidence>
<evidence type="ECO:0008006" key="3">
    <source>
        <dbReference type="Google" id="ProtNLM"/>
    </source>
</evidence>
<keyword evidence="2" id="KW-1185">Reference proteome</keyword>
<reference evidence="1 2" key="1">
    <citation type="journal article" date="2016" name="Mol. Biol. Evol.">
        <title>Comparative Genomics of Early-Diverging Mushroom-Forming Fungi Provides Insights into the Origins of Lignocellulose Decay Capabilities.</title>
        <authorList>
            <person name="Nagy L.G."/>
            <person name="Riley R."/>
            <person name="Tritt A."/>
            <person name="Adam C."/>
            <person name="Daum C."/>
            <person name="Floudas D."/>
            <person name="Sun H."/>
            <person name="Yadav J.S."/>
            <person name="Pangilinan J."/>
            <person name="Larsson K.H."/>
            <person name="Matsuura K."/>
            <person name="Barry K."/>
            <person name="Labutti K."/>
            <person name="Kuo R."/>
            <person name="Ohm R.A."/>
            <person name="Bhattacharya S.S."/>
            <person name="Shirouzu T."/>
            <person name="Yoshinaga Y."/>
            <person name="Martin F.M."/>
            <person name="Grigoriev I.V."/>
            <person name="Hibbett D.S."/>
        </authorList>
    </citation>
    <scope>NUCLEOTIDE SEQUENCE [LARGE SCALE GENOMIC DNA]</scope>
    <source>
        <strain evidence="1 2">HHB12029</strain>
    </source>
</reference>
<protein>
    <recommendedName>
        <fullName evidence="3">Metallo-beta-lactamase domain-containing protein</fullName>
    </recommendedName>
</protein>
<dbReference type="PANTHER" id="PTHR33835:SF1">
    <property type="entry name" value="METALLO-BETA-LACTAMASE DOMAIN-CONTAINING PROTEIN"/>
    <property type="match status" value="1"/>
</dbReference>
<dbReference type="AlphaFoldDB" id="A0A165F8F1"/>
<dbReference type="InterPro" id="IPR036866">
    <property type="entry name" value="RibonucZ/Hydroxyglut_hydro"/>
</dbReference>
<evidence type="ECO:0000313" key="1">
    <source>
        <dbReference type="EMBL" id="KZV88570.1"/>
    </source>
</evidence>
<sequence length="239" mass="26096">MTDTTAIREVAPGVTIFSVPFKRGILPLGGRSTAVQLSDGGLWVLASHALDASTRAKLDSLGPVRYIVSGDNAHSLFLAGFKEAYPDAKLIGVLGLEEKRPQLKFDGVYGKDPEGTTYGYEDEIHSVYFPGHAQKDVAFFHVASKTLIEADLLFNLPARESFSKTHSSGSIPIISASISPSGFAHKQVLGGFIKDKVSYKQSYEKVLALDFVRIVPCHGDVIEEKAKEKWQEAYKSLLH</sequence>